<dbReference type="InterPro" id="IPR036415">
    <property type="entry name" value="Lamin_tail_dom_sf"/>
</dbReference>
<dbReference type="EMBL" id="CAJOBE010000785">
    <property type="protein sequence ID" value="CAF3684897.1"/>
    <property type="molecule type" value="Genomic_DNA"/>
</dbReference>
<feature type="compositionally biased region" description="Low complexity" evidence="1">
    <location>
        <begin position="123"/>
        <end position="133"/>
    </location>
</feature>
<dbReference type="Proteomes" id="UP000663889">
    <property type="component" value="Unassembled WGS sequence"/>
</dbReference>
<dbReference type="GO" id="GO:0005635">
    <property type="term" value="C:nuclear envelope"/>
    <property type="evidence" value="ECO:0007669"/>
    <property type="project" value="TreeGrafter"/>
</dbReference>
<evidence type="ECO:0000313" key="4">
    <source>
        <dbReference type="EMBL" id="CAF3684897.1"/>
    </source>
</evidence>
<evidence type="ECO:0000259" key="2">
    <source>
        <dbReference type="PROSITE" id="PS51841"/>
    </source>
</evidence>
<reference evidence="3" key="1">
    <citation type="submission" date="2021-02" db="EMBL/GenBank/DDBJ databases">
        <authorList>
            <person name="Nowell W R."/>
        </authorList>
    </citation>
    <scope>NUCLEOTIDE SEQUENCE</scope>
</reference>
<dbReference type="SUPFAM" id="SSF74853">
    <property type="entry name" value="Lamin A/C globular tail domain"/>
    <property type="match status" value="1"/>
</dbReference>
<sequence length="462" mass="52858">MVNNNSIKRLIYFVNNFEEKLSSIKLINDKLYELMSIVSKTHEDIIQELSFVKTILNQTIIEQEEDEIIPIDGTKSEWDDDDDDDDTLDEFQSEKINKNIHRENNPLIRRTDRILINSASSNDSSSIIENYSNYPTTKRSSNMKKSDRSSSRTKSPKAVTFSLDENLHNQQQTIIQPNQQLHNDTKNETFDEITTPIIPYSYSNSSKENQSELKAKIENIITNIRIHEIESKNGDYIRLLNLSNSDDYDLSGHYLQQIIASKPICRFRFPSNTIIRAGHTVTVWCGHFKDITPQPPYVFLWKEQPKWQTGPLCLTILAKPNGQPIALFRNCSHIDPDQSSSDILFLRSKSTTGSTDISNNSSISIKRQSRYSLFNSNVNNKPPFAHSPNNPIHPDHNGTNVNMPNDLRCQTNQKVSAGVSRLLNRPKSSPFASHLGCKQDLISRNILQTQQTQRHKQTTVKT</sequence>
<proteinExistence type="predicted"/>
<comment type="caution">
    <text evidence="3">The sequence shown here is derived from an EMBL/GenBank/DDBJ whole genome shotgun (WGS) entry which is preliminary data.</text>
</comment>
<dbReference type="PROSITE" id="PS51841">
    <property type="entry name" value="LTD"/>
    <property type="match status" value="1"/>
</dbReference>
<evidence type="ECO:0000313" key="5">
    <source>
        <dbReference type="Proteomes" id="UP000663889"/>
    </source>
</evidence>
<organism evidence="3 5">
    <name type="scientific">Rotaria sordida</name>
    <dbReference type="NCBI Taxonomy" id="392033"/>
    <lineage>
        <taxon>Eukaryota</taxon>
        <taxon>Metazoa</taxon>
        <taxon>Spiralia</taxon>
        <taxon>Gnathifera</taxon>
        <taxon>Rotifera</taxon>
        <taxon>Eurotatoria</taxon>
        <taxon>Bdelloidea</taxon>
        <taxon>Philodinida</taxon>
        <taxon>Philodinidae</taxon>
        <taxon>Rotaria</taxon>
    </lineage>
</organism>
<feature type="region of interest" description="Disordered" evidence="1">
    <location>
        <begin position="123"/>
        <end position="157"/>
    </location>
</feature>
<dbReference type="PANTHER" id="PTHR47012:SF3">
    <property type="entry name" value="LAMIN TAIL DOMAIN CONTAINING 1"/>
    <property type="match status" value="1"/>
</dbReference>
<dbReference type="AlphaFoldDB" id="A0A813UGI7"/>
<protein>
    <recommendedName>
        <fullName evidence="2">LTD domain-containing protein</fullName>
    </recommendedName>
</protein>
<dbReference type="InterPro" id="IPR042840">
    <property type="entry name" value="LMNTD1"/>
</dbReference>
<dbReference type="InterPro" id="IPR001322">
    <property type="entry name" value="Lamin_tail_dom"/>
</dbReference>
<dbReference type="Gene3D" id="2.60.40.1260">
    <property type="entry name" value="Lamin Tail domain"/>
    <property type="match status" value="1"/>
</dbReference>
<evidence type="ECO:0000313" key="3">
    <source>
        <dbReference type="EMBL" id="CAF0827371.1"/>
    </source>
</evidence>
<dbReference type="Pfam" id="PF00932">
    <property type="entry name" value="LTD"/>
    <property type="match status" value="1"/>
</dbReference>
<dbReference type="PANTHER" id="PTHR47012">
    <property type="entry name" value="LAMIN TAIL DOMAIN-CONTAINING PROTEIN 1"/>
    <property type="match status" value="1"/>
</dbReference>
<dbReference type="Proteomes" id="UP000663874">
    <property type="component" value="Unassembled WGS sequence"/>
</dbReference>
<accession>A0A813UGI7</accession>
<name>A0A813UGI7_9BILA</name>
<gene>
    <name evidence="4" type="ORF">FNK824_LOCUS8105</name>
    <name evidence="3" type="ORF">SEV965_LOCUS1934</name>
</gene>
<evidence type="ECO:0000256" key="1">
    <source>
        <dbReference type="SAM" id="MobiDB-lite"/>
    </source>
</evidence>
<dbReference type="GO" id="GO:0005737">
    <property type="term" value="C:cytoplasm"/>
    <property type="evidence" value="ECO:0007669"/>
    <property type="project" value="TreeGrafter"/>
</dbReference>
<feature type="domain" description="LTD" evidence="2">
    <location>
        <begin position="205"/>
        <end position="367"/>
    </location>
</feature>
<dbReference type="EMBL" id="CAJNOU010000040">
    <property type="protein sequence ID" value="CAF0827371.1"/>
    <property type="molecule type" value="Genomic_DNA"/>
</dbReference>